<dbReference type="InterPro" id="IPR003111">
    <property type="entry name" value="Lon_prtase_N"/>
</dbReference>
<dbReference type="InterPro" id="IPR017907">
    <property type="entry name" value="Znf_RING_CS"/>
</dbReference>
<keyword evidence="10" id="KW-1185">Reference proteome</keyword>
<name>A0A8W8KS91_MAGGI</name>
<feature type="compositionally biased region" description="Low complexity" evidence="6">
    <location>
        <begin position="425"/>
        <end position="441"/>
    </location>
</feature>
<dbReference type="GO" id="GO:0005737">
    <property type="term" value="C:cytoplasm"/>
    <property type="evidence" value="ECO:0007669"/>
    <property type="project" value="UniProtKB-ARBA"/>
</dbReference>
<evidence type="ECO:0000313" key="9">
    <source>
        <dbReference type="EnsemblMetazoa" id="G25087.1:cds"/>
    </source>
</evidence>
<keyword evidence="5" id="KW-0802">TPR repeat</keyword>
<dbReference type="InterPro" id="IPR019734">
    <property type="entry name" value="TPR_rpt"/>
</dbReference>
<sequence>MMVDLAKEAFNTQNFQLAVEIYERTIKENGPSLELCIGLADSFASCGHFEKAFDTYASAFRLGNLTQSSLKHLVSALVNAVKQDSIATSANMSKSFMFTCTICRGLFNEPVTIPCGHTYCRKCFERDQSKACRTCGTLHHLVRTSNFKSNVLLMRLIESWFPNECKASCLKSEGNKFFERRKYDRSIEMYSLAIELSPHDHLLLSNRSHAFGCLDRYSEALQDAEKVIKLRPDWPKGYFRKGCSQFGLNLFEDAVVSLLQCLALDSEVQAAKDFLAKSLHKILSPFPDDDVKALALKNQFNPSLLTRLIRANFSSSLLLPHMTVHKLEQLKDIIDETLCSATNFLLEQEEVKPSFDHVDMEEQCSSGHVSFGQNDNNVLPLNFKSASEPSSRSESPVFFCRGSRSRSHSPSGRNIDINRKRAREPSTTQPPLSPQESPQKQQKSEEIVPMDISKILVNVEDFECSLCYRLLYEPVTTPCGHSFCRPCLDRCLDHQSNCPLCKSTLAEYLAERRQTRDESLENIIKTYFQKEYEARKKLHEDEIAELAKMGEDERHHIPIFICAMAFPGVSCPLHIFEPRYRLMIRQCMEAGTRQFGMCIADGESEDEFSEFGCMLEIRDVQFFPDGRSLVDCIGGRRFRVLSKGHRDGYNTANVEFLRDVVVKEKDMEAVNKLQEKTYSEVKSWFENLPGIQRNQISRHFGGFPSYDADFQGNPNSTAWLWKVLPVLPLDPRIQLKMLAMTSYKERLEGILRVVEYIKRRQSS</sequence>
<dbReference type="PROSITE" id="PS51787">
    <property type="entry name" value="LON_N"/>
    <property type="match status" value="1"/>
</dbReference>
<dbReference type="CDD" id="cd16513">
    <property type="entry name" value="RING-HC_LONFs_rpt1"/>
    <property type="match status" value="1"/>
</dbReference>
<dbReference type="Pfam" id="PF02190">
    <property type="entry name" value="LON_substr_bdg"/>
    <property type="match status" value="1"/>
</dbReference>
<dbReference type="OMA" id="RLMPHWS"/>
<evidence type="ECO:0000256" key="4">
    <source>
        <dbReference type="PROSITE-ProRule" id="PRU00175"/>
    </source>
</evidence>
<dbReference type="InterPro" id="IPR013083">
    <property type="entry name" value="Znf_RING/FYVE/PHD"/>
</dbReference>
<evidence type="ECO:0000256" key="2">
    <source>
        <dbReference type="ARBA" id="ARBA00022771"/>
    </source>
</evidence>
<evidence type="ECO:0000259" key="8">
    <source>
        <dbReference type="PROSITE" id="PS51787"/>
    </source>
</evidence>
<evidence type="ECO:0008006" key="11">
    <source>
        <dbReference type="Google" id="ProtNLM"/>
    </source>
</evidence>
<evidence type="ECO:0000256" key="6">
    <source>
        <dbReference type="SAM" id="MobiDB-lite"/>
    </source>
</evidence>
<dbReference type="PROSITE" id="PS00518">
    <property type="entry name" value="ZF_RING_1"/>
    <property type="match status" value="1"/>
</dbReference>
<dbReference type="EnsemblMetazoa" id="G25087.1">
    <property type="protein sequence ID" value="G25087.1:cds"/>
    <property type="gene ID" value="G25087"/>
</dbReference>
<dbReference type="InterPro" id="IPR015947">
    <property type="entry name" value="PUA-like_sf"/>
</dbReference>
<dbReference type="SMART" id="SM00028">
    <property type="entry name" value="TPR"/>
    <property type="match status" value="3"/>
</dbReference>
<evidence type="ECO:0000256" key="5">
    <source>
        <dbReference type="PROSITE-ProRule" id="PRU00339"/>
    </source>
</evidence>
<dbReference type="SMART" id="SM00184">
    <property type="entry name" value="RING"/>
    <property type="match status" value="2"/>
</dbReference>
<evidence type="ECO:0000256" key="1">
    <source>
        <dbReference type="ARBA" id="ARBA00022723"/>
    </source>
</evidence>
<dbReference type="PANTHER" id="PTHR23327:SF42">
    <property type="entry name" value="LON PEPTIDASE N-TERMINAL DOMAIN AND RING FINGER PROTEIN C14F5.10C"/>
    <property type="match status" value="1"/>
</dbReference>
<keyword evidence="2 4" id="KW-0863">Zinc-finger</keyword>
<dbReference type="PANTHER" id="PTHR23327">
    <property type="entry name" value="RING FINGER PROTEIN 127"/>
    <property type="match status" value="1"/>
</dbReference>
<evidence type="ECO:0000256" key="3">
    <source>
        <dbReference type="ARBA" id="ARBA00022833"/>
    </source>
</evidence>
<feature type="repeat" description="TPR" evidence="5">
    <location>
        <begin position="167"/>
        <end position="200"/>
    </location>
</feature>
<dbReference type="Gene3D" id="3.30.40.10">
    <property type="entry name" value="Zinc/RING finger domain, C3HC4 (zinc finger)"/>
    <property type="match status" value="2"/>
</dbReference>
<dbReference type="Pfam" id="PF13445">
    <property type="entry name" value="zf-RING_UBOX"/>
    <property type="match status" value="1"/>
</dbReference>
<dbReference type="SUPFAM" id="SSF88697">
    <property type="entry name" value="PUA domain-like"/>
    <property type="match status" value="1"/>
</dbReference>
<dbReference type="OrthoDB" id="264917at2759"/>
<dbReference type="Proteomes" id="UP000005408">
    <property type="component" value="Unassembled WGS sequence"/>
</dbReference>
<dbReference type="CDD" id="cd16514">
    <property type="entry name" value="RING-HC_LONFs_rpt2"/>
    <property type="match status" value="1"/>
</dbReference>
<feature type="domain" description="RING-type" evidence="7">
    <location>
        <begin position="100"/>
        <end position="135"/>
    </location>
</feature>
<feature type="domain" description="RING-type" evidence="7">
    <location>
        <begin position="464"/>
        <end position="502"/>
    </location>
</feature>
<dbReference type="SUPFAM" id="SSF57850">
    <property type="entry name" value="RING/U-box"/>
    <property type="match status" value="2"/>
</dbReference>
<feature type="compositionally biased region" description="Low complexity" evidence="6">
    <location>
        <begin position="385"/>
        <end position="396"/>
    </location>
</feature>
<dbReference type="SMART" id="SM00464">
    <property type="entry name" value="LON"/>
    <property type="match status" value="1"/>
</dbReference>
<dbReference type="AlphaFoldDB" id="A0A8W8KS91"/>
<keyword evidence="3" id="KW-0862">Zinc</keyword>
<dbReference type="InterPro" id="IPR011990">
    <property type="entry name" value="TPR-like_helical_dom_sf"/>
</dbReference>
<organism evidence="9 10">
    <name type="scientific">Magallana gigas</name>
    <name type="common">Pacific oyster</name>
    <name type="synonym">Crassostrea gigas</name>
    <dbReference type="NCBI Taxonomy" id="29159"/>
    <lineage>
        <taxon>Eukaryota</taxon>
        <taxon>Metazoa</taxon>
        <taxon>Spiralia</taxon>
        <taxon>Lophotrochozoa</taxon>
        <taxon>Mollusca</taxon>
        <taxon>Bivalvia</taxon>
        <taxon>Autobranchia</taxon>
        <taxon>Pteriomorphia</taxon>
        <taxon>Ostreida</taxon>
        <taxon>Ostreoidea</taxon>
        <taxon>Ostreidae</taxon>
        <taxon>Magallana</taxon>
    </lineage>
</organism>
<dbReference type="InterPro" id="IPR046336">
    <property type="entry name" value="Lon_prtase_N_sf"/>
</dbReference>
<dbReference type="Pfam" id="PF13923">
    <property type="entry name" value="zf-C3HC4_2"/>
    <property type="match status" value="1"/>
</dbReference>
<dbReference type="InterPro" id="IPR027370">
    <property type="entry name" value="Znf-RING_euk"/>
</dbReference>
<feature type="domain" description="Lon N-terminal" evidence="8">
    <location>
        <begin position="554"/>
        <end position="758"/>
    </location>
</feature>
<dbReference type="Gene3D" id="1.25.40.10">
    <property type="entry name" value="Tetratricopeptide repeat domain"/>
    <property type="match status" value="1"/>
</dbReference>
<dbReference type="GO" id="GO:0008270">
    <property type="term" value="F:zinc ion binding"/>
    <property type="evidence" value="ECO:0007669"/>
    <property type="project" value="UniProtKB-KW"/>
</dbReference>
<evidence type="ECO:0000259" key="7">
    <source>
        <dbReference type="PROSITE" id="PS50089"/>
    </source>
</evidence>
<accession>A0A8W8KS91</accession>
<dbReference type="SUPFAM" id="SSF48452">
    <property type="entry name" value="TPR-like"/>
    <property type="match status" value="1"/>
</dbReference>
<reference evidence="9" key="1">
    <citation type="submission" date="2022-08" db="UniProtKB">
        <authorList>
            <consortium name="EnsemblMetazoa"/>
        </authorList>
    </citation>
    <scope>IDENTIFICATION</scope>
    <source>
        <strain evidence="9">05x7-T-G4-1.051#20</strain>
    </source>
</reference>
<keyword evidence="1" id="KW-0479">Metal-binding</keyword>
<proteinExistence type="predicted"/>
<protein>
    <recommendedName>
        <fullName evidence="11">LON peptidase N-terminal domain and RING finger protein 3</fullName>
    </recommendedName>
</protein>
<feature type="region of interest" description="Disordered" evidence="6">
    <location>
        <begin position="380"/>
        <end position="446"/>
    </location>
</feature>
<dbReference type="Gene3D" id="2.30.130.40">
    <property type="entry name" value="LON domain-like"/>
    <property type="match status" value="1"/>
</dbReference>
<dbReference type="InterPro" id="IPR001841">
    <property type="entry name" value="Znf_RING"/>
</dbReference>
<evidence type="ECO:0000313" key="10">
    <source>
        <dbReference type="Proteomes" id="UP000005408"/>
    </source>
</evidence>
<dbReference type="PROSITE" id="PS50089">
    <property type="entry name" value="ZF_RING_2"/>
    <property type="match status" value="2"/>
</dbReference>
<dbReference type="PROSITE" id="PS50005">
    <property type="entry name" value="TPR"/>
    <property type="match status" value="1"/>
</dbReference>
<dbReference type="GO" id="GO:0061630">
    <property type="term" value="F:ubiquitin protein ligase activity"/>
    <property type="evidence" value="ECO:0007669"/>
    <property type="project" value="TreeGrafter"/>
</dbReference>